<reference evidence="4" key="2">
    <citation type="submission" date="2015-01" db="EMBL/GenBank/DDBJ databases">
        <title>Evolutionary Origins and Diversification of the Mycorrhizal Mutualists.</title>
        <authorList>
            <consortium name="DOE Joint Genome Institute"/>
            <consortium name="Mycorrhizal Genomics Consortium"/>
            <person name="Kohler A."/>
            <person name="Kuo A."/>
            <person name="Nagy L.G."/>
            <person name="Floudas D."/>
            <person name="Copeland A."/>
            <person name="Barry K.W."/>
            <person name="Cichocki N."/>
            <person name="Veneault-Fourrey C."/>
            <person name="LaButti K."/>
            <person name="Lindquist E.A."/>
            <person name="Lipzen A."/>
            <person name="Lundell T."/>
            <person name="Morin E."/>
            <person name="Murat C."/>
            <person name="Riley R."/>
            <person name="Ohm R."/>
            <person name="Sun H."/>
            <person name="Tunlid A."/>
            <person name="Henrissat B."/>
            <person name="Grigoriev I.V."/>
            <person name="Hibbett D.S."/>
            <person name="Martin F."/>
        </authorList>
    </citation>
    <scope>NUCLEOTIDE SEQUENCE [LARGE SCALE GENOMIC DNA]</scope>
    <source>
        <strain evidence="4">h7</strain>
    </source>
</reference>
<feature type="region of interest" description="Disordered" evidence="1">
    <location>
        <begin position="242"/>
        <end position="265"/>
    </location>
</feature>
<dbReference type="OrthoDB" id="7486196at2759"/>
<feature type="compositionally biased region" description="Polar residues" evidence="1">
    <location>
        <begin position="253"/>
        <end position="265"/>
    </location>
</feature>
<feature type="domain" description="CFA20" evidence="2">
    <location>
        <begin position="103"/>
        <end position="189"/>
    </location>
</feature>
<dbReference type="Pfam" id="PF05018">
    <property type="entry name" value="CFA20_dom"/>
    <property type="match status" value="1"/>
</dbReference>
<dbReference type="AlphaFoldDB" id="A0A0C3CDS0"/>
<evidence type="ECO:0000313" key="4">
    <source>
        <dbReference type="Proteomes" id="UP000053424"/>
    </source>
</evidence>
<name>A0A0C3CDS0_HEBCY</name>
<dbReference type="STRING" id="686832.A0A0C3CDS0"/>
<dbReference type="InterPro" id="IPR040441">
    <property type="entry name" value="CFA20/CFAP20DC"/>
</dbReference>
<protein>
    <recommendedName>
        <fullName evidence="2">CFA20 domain-containing protein</fullName>
    </recommendedName>
</protein>
<gene>
    <name evidence="3" type="ORF">M413DRAFT_16491</name>
</gene>
<accession>A0A0C3CDS0</accession>
<organism evidence="3 4">
    <name type="scientific">Hebeloma cylindrosporum</name>
    <dbReference type="NCBI Taxonomy" id="76867"/>
    <lineage>
        <taxon>Eukaryota</taxon>
        <taxon>Fungi</taxon>
        <taxon>Dikarya</taxon>
        <taxon>Basidiomycota</taxon>
        <taxon>Agaricomycotina</taxon>
        <taxon>Agaricomycetes</taxon>
        <taxon>Agaricomycetidae</taxon>
        <taxon>Agaricales</taxon>
        <taxon>Agaricineae</taxon>
        <taxon>Hymenogastraceae</taxon>
        <taxon>Hebeloma</taxon>
    </lineage>
</organism>
<proteinExistence type="predicted"/>
<dbReference type="InterPro" id="IPR007714">
    <property type="entry name" value="CFA20_dom"/>
</dbReference>
<dbReference type="PANTHER" id="PTHR12458">
    <property type="entry name" value="ORF PROTEIN"/>
    <property type="match status" value="1"/>
</dbReference>
<evidence type="ECO:0000259" key="2">
    <source>
        <dbReference type="Pfam" id="PF05018"/>
    </source>
</evidence>
<dbReference type="HOGENOM" id="CLU_049208_0_0_1"/>
<keyword evidence="4" id="KW-1185">Reference proteome</keyword>
<evidence type="ECO:0000256" key="1">
    <source>
        <dbReference type="SAM" id="MobiDB-lite"/>
    </source>
</evidence>
<evidence type="ECO:0000313" key="3">
    <source>
        <dbReference type="EMBL" id="KIM46925.1"/>
    </source>
</evidence>
<sequence>MISSVSLSPNGSTHGHDDQKLATNVLVLRFSIQPSTISLFSSTGSDPLALFGLSVDKALSSDSFIHLIHDQLSKPLPLPPKTLLHLPTLDSCQEEEDFSKYGRELDQTVLHIQSPTIRTTYIQCPPSYPRSGMIGRLERSDELGIKHPWMHLQVRNLGREWSFEVGLVDHAGRAGILRFATFQKKPRLTINRNMPGSSPILSMPLSFPSPSSRPLTPWSTINIHFPSILPYLSSQLLHYDDQHNSEEGPGSKSWPSSSNPRGSFPTSIPSGTYSYVSYVRVYATCRLRRIWFGESGPTQKVPWEFELYSAD</sequence>
<dbReference type="Proteomes" id="UP000053424">
    <property type="component" value="Unassembled WGS sequence"/>
</dbReference>
<dbReference type="EMBL" id="KN831770">
    <property type="protein sequence ID" value="KIM46925.1"/>
    <property type="molecule type" value="Genomic_DNA"/>
</dbReference>
<reference evidence="3 4" key="1">
    <citation type="submission" date="2014-04" db="EMBL/GenBank/DDBJ databases">
        <authorList>
            <consortium name="DOE Joint Genome Institute"/>
            <person name="Kuo A."/>
            <person name="Gay G."/>
            <person name="Dore J."/>
            <person name="Kohler A."/>
            <person name="Nagy L.G."/>
            <person name="Floudas D."/>
            <person name="Copeland A."/>
            <person name="Barry K.W."/>
            <person name="Cichocki N."/>
            <person name="Veneault-Fourrey C."/>
            <person name="LaButti K."/>
            <person name="Lindquist E.A."/>
            <person name="Lipzen A."/>
            <person name="Lundell T."/>
            <person name="Morin E."/>
            <person name="Murat C."/>
            <person name="Sun H."/>
            <person name="Tunlid A."/>
            <person name="Henrissat B."/>
            <person name="Grigoriev I.V."/>
            <person name="Hibbett D.S."/>
            <person name="Martin F."/>
            <person name="Nordberg H.P."/>
            <person name="Cantor M.N."/>
            <person name="Hua S.X."/>
        </authorList>
    </citation>
    <scope>NUCLEOTIDE SEQUENCE [LARGE SCALE GENOMIC DNA]</scope>
    <source>
        <strain evidence="4">h7</strain>
    </source>
</reference>